<dbReference type="Proteomes" id="UP000298429">
    <property type="component" value="Unassembled WGS sequence"/>
</dbReference>
<evidence type="ECO:0000313" key="5">
    <source>
        <dbReference type="Proteomes" id="UP000298429"/>
    </source>
</evidence>
<feature type="domain" description="CBS" evidence="3">
    <location>
        <begin position="86"/>
        <end position="143"/>
    </location>
</feature>
<dbReference type="InterPro" id="IPR000644">
    <property type="entry name" value="CBS_dom"/>
</dbReference>
<dbReference type="SMART" id="SM00116">
    <property type="entry name" value="CBS"/>
    <property type="match status" value="2"/>
</dbReference>
<proteinExistence type="predicted"/>
<evidence type="ECO:0000256" key="1">
    <source>
        <dbReference type="ARBA" id="ARBA00023122"/>
    </source>
</evidence>
<evidence type="ECO:0000313" key="4">
    <source>
        <dbReference type="EMBL" id="TGM03101.1"/>
    </source>
</evidence>
<dbReference type="Pfam" id="PF00571">
    <property type="entry name" value="CBS"/>
    <property type="match status" value="2"/>
</dbReference>
<organism evidence="4 5">
    <name type="scientific">Leptospira barantonii</name>
    <dbReference type="NCBI Taxonomy" id="2023184"/>
    <lineage>
        <taxon>Bacteria</taxon>
        <taxon>Pseudomonadati</taxon>
        <taxon>Spirochaetota</taxon>
        <taxon>Spirochaetia</taxon>
        <taxon>Leptospirales</taxon>
        <taxon>Leptospiraceae</taxon>
        <taxon>Leptospira</taxon>
    </lineage>
</organism>
<dbReference type="RefSeq" id="WP_135670926.1">
    <property type="nucleotide sequence ID" value="NZ_RQGN01000048.1"/>
</dbReference>
<keyword evidence="1 2" id="KW-0129">CBS domain</keyword>
<name>A0A5F2BC38_9LEPT</name>
<dbReference type="PANTHER" id="PTHR43080">
    <property type="entry name" value="CBS DOMAIN-CONTAINING PROTEIN CBSX3, MITOCHONDRIAL"/>
    <property type="match status" value="1"/>
</dbReference>
<dbReference type="InterPro" id="IPR051257">
    <property type="entry name" value="Diverse_CBS-Domain"/>
</dbReference>
<evidence type="ECO:0000259" key="3">
    <source>
        <dbReference type="PROSITE" id="PS51371"/>
    </source>
</evidence>
<feature type="domain" description="CBS" evidence="3">
    <location>
        <begin position="11"/>
        <end position="69"/>
    </location>
</feature>
<sequence length="145" mass="16767">MDLDKLLKEVMTTRIFTTNVKDSVSRIGMIFRKFEFHHLLVVDDQKNLIGVISDRDYLKTISPFTGTRMERIQDSQVMDKKASQIMSSFLITAHEDQSVRYATELMLRYKISCLPIMNHRNEIAGIVTSRDILNEILKSPLDLTS</sequence>
<protein>
    <submittedName>
        <fullName evidence="4">CBS domain-containing protein</fullName>
    </submittedName>
</protein>
<dbReference type="SUPFAM" id="SSF54631">
    <property type="entry name" value="CBS-domain pair"/>
    <property type="match status" value="1"/>
</dbReference>
<gene>
    <name evidence="4" type="ORF">EHQ76_10415</name>
</gene>
<accession>A0A5F2BC38</accession>
<evidence type="ECO:0000256" key="2">
    <source>
        <dbReference type="PROSITE-ProRule" id="PRU00703"/>
    </source>
</evidence>
<dbReference type="OrthoDB" id="2375431at2"/>
<dbReference type="InterPro" id="IPR046342">
    <property type="entry name" value="CBS_dom_sf"/>
</dbReference>
<dbReference type="PANTHER" id="PTHR43080:SF2">
    <property type="entry name" value="CBS DOMAIN-CONTAINING PROTEIN"/>
    <property type="match status" value="1"/>
</dbReference>
<dbReference type="AlphaFoldDB" id="A0A5F2BC38"/>
<dbReference type="PROSITE" id="PS51371">
    <property type="entry name" value="CBS"/>
    <property type="match status" value="2"/>
</dbReference>
<comment type="caution">
    <text evidence="4">The sequence shown here is derived from an EMBL/GenBank/DDBJ whole genome shotgun (WGS) entry which is preliminary data.</text>
</comment>
<dbReference type="Gene3D" id="3.10.580.10">
    <property type="entry name" value="CBS-domain"/>
    <property type="match status" value="1"/>
</dbReference>
<reference evidence="4 5" key="1">
    <citation type="journal article" date="2019" name="PLoS Negl. Trop. Dis.">
        <title>Revisiting the worldwide diversity of Leptospira species in the environment.</title>
        <authorList>
            <person name="Vincent A.T."/>
            <person name="Schiettekatte O."/>
            <person name="Bourhy P."/>
            <person name="Veyrier F.J."/>
            <person name="Picardeau M."/>
        </authorList>
    </citation>
    <scope>NUCLEOTIDE SEQUENCE [LARGE SCALE GENOMIC DNA]</scope>
    <source>
        <strain evidence="4 5">201702444</strain>
    </source>
</reference>
<dbReference type="EMBL" id="RQGN01000048">
    <property type="protein sequence ID" value="TGM03101.1"/>
    <property type="molecule type" value="Genomic_DNA"/>
</dbReference>